<dbReference type="AlphaFoldDB" id="A0ABD3IBT0"/>
<reference evidence="5 6" key="1">
    <citation type="submission" date="2024-09" db="EMBL/GenBank/DDBJ databases">
        <title>Chromosome-scale assembly of Riccia sorocarpa.</title>
        <authorList>
            <person name="Paukszto L."/>
        </authorList>
    </citation>
    <scope>NUCLEOTIDE SEQUENCE [LARGE SCALE GENOMIC DNA]</scope>
    <source>
        <strain evidence="5">LP-2024</strain>
        <tissue evidence="5">Aerial parts of the thallus</tissue>
    </source>
</reference>
<keyword evidence="6" id="KW-1185">Reference proteome</keyword>
<evidence type="ECO:0000256" key="3">
    <source>
        <dbReference type="ARBA" id="ARBA00022840"/>
    </source>
</evidence>
<evidence type="ECO:0000313" key="5">
    <source>
        <dbReference type="EMBL" id="KAL3701102.1"/>
    </source>
</evidence>
<dbReference type="InterPro" id="IPR038718">
    <property type="entry name" value="SNF2-like_sf"/>
</dbReference>
<keyword evidence="3" id="KW-0067">ATP-binding</keyword>
<name>A0ABD3IBT0_9MARC</name>
<dbReference type="InterPro" id="IPR027417">
    <property type="entry name" value="P-loop_NTPase"/>
</dbReference>
<organism evidence="5 6">
    <name type="scientific">Riccia sorocarpa</name>
    <dbReference type="NCBI Taxonomy" id="122646"/>
    <lineage>
        <taxon>Eukaryota</taxon>
        <taxon>Viridiplantae</taxon>
        <taxon>Streptophyta</taxon>
        <taxon>Embryophyta</taxon>
        <taxon>Marchantiophyta</taxon>
        <taxon>Marchantiopsida</taxon>
        <taxon>Marchantiidae</taxon>
        <taxon>Marchantiales</taxon>
        <taxon>Ricciaceae</taxon>
        <taxon>Riccia</taxon>
    </lineage>
</organism>
<sequence length="709" mass="78930">MGMYVQPHERTQDSAERDMLYYWNKSTDGSPESRADYFHDCVQQKRQRLMLSCSIDDSAGGHGGDDQGGPSDLCGSSHDRNSNCRSKGDMDENENQLSADCPHPRHFCAIFPFIPPPCLSNSTHCNKCWCYSCEEYAPCSLWGTGLSSSDHCNAGASSWNGAKHKLTRGNAQLQREVEDDGMMNLSGRPSSVSGFSHGLYGHSVYPLTLISTFENLADNKLLHVESTDNECYPSCSSSSSMILVTNRPRTDPSADCQWFELGTVNLPVRVRQPEGTLDDLIKNLDKYSLDIFCKTLGEGKASQLQHVELVEDGGRLLQHQAMIAEMMANEAQGQLQVILDISPETGDRSLGTAHMRIFLKKARGEEVFILKELLKELFPGDSALQSYLVQVDEMRKWAESCDDWTSVAGLLRDLESSGYGEAPQPSGLSVPLRPYQRQSLQFMLDAELREGGLLSLNYQKLPTTPSGHSLMYSSTLGHLIDANDTGPVRGGFLCEEMGLGKTIEILALILANPCPLEKCPPGTSKGTLVVCPVSIVGQWANEVKSKLAADLTIYMYHGSKRIRDPKKLAKFDIVITTYATLGSDFSKATQATRHGSGFAEQFCPLLTVTWWRVVLDESHTVKDPAPLHSRACAKLKAERRWCCTGTPINTSIYDLYGQFLFLKLEPLDNRGVFRRRIGRPYERQCKSDDQTVLLWTLNKALQRWICFEL</sequence>
<dbReference type="CDD" id="cd18008">
    <property type="entry name" value="DEXDc_SHPRH-like"/>
    <property type="match status" value="1"/>
</dbReference>
<dbReference type="SMART" id="SM00487">
    <property type="entry name" value="DEXDc"/>
    <property type="match status" value="1"/>
</dbReference>
<keyword evidence="2" id="KW-0378">Hydrolase</keyword>
<dbReference type="InterPro" id="IPR014001">
    <property type="entry name" value="Helicase_ATP-bd"/>
</dbReference>
<dbReference type="PANTHER" id="PTHR45626">
    <property type="entry name" value="TRANSCRIPTION TERMINATION FACTOR 2-RELATED"/>
    <property type="match status" value="1"/>
</dbReference>
<protein>
    <recommendedName>
        <fullName evidence="4">Helicase ATP-binding domain-containing protein</fullName>
    </recommendedName>
</protein>
<dbReference type="Pfam" id="PF00176">
    <property type="entry name" value="SNF2-rel_dom"/>
    <property type="match status" value="1"/>
</dbReference>
<dbReference type="Proteomes" id="UP001633002">
    <property type="component" value="Unassembled WGS sequence"/>
</dbReference>
<dbReference type="EMBL" id="JBJQOH010000001">
    <property type="protein sequence ID" value="KAL3701102.1"/>
    <property type="molecule type" value="Genomic_DNA"/>
</dbReference>
<dbReference type="GO" id="GO:0016787">
    <property type="term" value="F:hydrolase activity"/>
    <property type="evidence" value="ECO:0007669"/>
    <property type="project" value="UniProtKB-KW"/>
</dbReference>
<dbReference type="InterPro" id="IPR050628">
    <property type="entry name" value="SNF2_RAD54_helicase_TF"/>
</dbReference>
<comment type="caution">
    <text evidence="5">The sequence shown here is derived from an EMBL/GenBank/DDBJ whole genome shotgun (WGS) entry which is preliminary data.</text>
</comment>
<dbReference type="PANTHER" id="PTHR45626:SF38">
    <property type="entry name" value="DEAD-BOX PROTEIN"/>
    <property type="match status" value="1"/>
</dbReference>
<proteinExistence type="predicted"/>
<accession>A0ABD3IBT0</accession>
<dbReference type="PROSITE" id="PS51192">
    <property type="entry name" value="HELICASE_ATP_BIND_1"/>
    <property type="match status" value="1"/>
</dbReference>
<evidence type="ECO:0000256" key="2">
    <source>
        <dbReference type="ARBA" id="ARBA00022801"/>
    </source>
</evidence>
<dbReference type="Gene3D" id="3.40.50.10810">
    <property type="entry name" value="Tandem AAA-ATPase domain"/>
    <property type="match status" value="1"/>
</dbReference>
<evidence type="ECO:0000259" key="4">
    <source>
        <dbReference type="PROSITE" id="PS51192"/>
    </source>
</evidence>
<keyword evidence="1" id="KW-0547">Nucleotide-binding</keyword>
<gene>
    <name evidence="5" type="ORF">R1sor_019124</name>
</gene>
<dbReference type="SUPFAM" id="SSF52540">
    <property type="entry name" value="P-loop containing nucleoside triphosphate hydrolases"/>
    <property type="match status" value="1"/>
</dbReference>
<dbReference type="GO" id="GO:0005524">
    <property type="term" value="F:ATP binding"/>
    <property type="evidence" value="ECO:0007669"/>
    <property type="project" value="UniProtKB-KW"/>
</dbReference>
<evidence type="ECO:0000313" key="6">
    <source>
        <dbReference type="Proteomes" id="UP001633002"/>
    </source>
</evidence>
<evidence type="ECO:0000256" key="1">
    <source>
        <dbReference type="ARBA" id="ARBA00022741"/>
    </source>
</evidence>
<feature type="domain" description="Helicase ATP-binding" evidence="4">
    <location>
        <begin position="482"/>
        <end position="665"/>
    </location>
</feature>
<dbReference type="InterPro" id="IPR000330">
    <property type="entry name" value="SNF2_N"/>
</dbReference>